<feature type="transmembrane region" description="Helical" evidence="6">
    <location>
        <begin position="118"/>
        <end position="136"/>
    </location>
</feature>
<comment type="similarity">
    <text evidence="2">Belongs to the EamA transporter family.</text>
</comment>
<evidence type="ECO:0000256" key="6">
    <source>
        <dbReference type="SAM" id="Phobius"/>
    </source>
</evidence>
<feature type="transmembrane region" description="Helical" evidence="6">
    <location>
        <begin position="175"/>
        <end position="193"/>
    </location>
</feature>
<gene>
    <name evidence="8" type="ORF">IAD36_01430</name>
</gene>
<reference evidence="8" key="2">
    <citation type="journal article" date="2021" name="PeerJ">
        <title>Extensive microbial diversity within the chicken gut microbiome revealed by metagenomics and culture.</title>
        <authorList>
            <person name="Gilroy R."/>
            <person name="Ravi A."/>
            <person name="Getino M."/>
            <person name="Pursley I."/>
            <person name="Horton D.L."/>
            <person name="Alikhan N.F."/>
            <person name="Baker D."/>
            <person name="Gharbi K."/>
            <person name="Hall N."/>
            <person name="Watson M."/>
            <person name="Adriaenssens E.M."/>
            <person name="Foster-Nyarko E."/>
            <person name="Jarju S."/>
            <person name="Secka A."/>
            <person name="Antonio M."/>
            <person name="Oren A."/>
            <person name="Chaudhuri R.R."/>
            <person name="La Ragione R."/>
            <person name="Hildebrand F."/>
            <person name="Pallen M.J."/>
        </authorList>
    </citation>
    <scope>NUCLEOTIDE SEQUENCE</scope>
    <source>
        <strain evidence="8">ChiGjej3B3-7149</strain>
    </source>
</reference>
<accession>A0A9D1DK15</accession>
<comment type="subcellular location">
    <subcellularLocation>
        <location evidence="1">Membrane</location>
        <topology evidence="1">Multi-pass membrane protein</topology>
    </subcellularLocation>
</comment>
<feature type="transmembrane region" description="Helical" evidence="6">
    <location>
        <begin position="205"/>
        <end position="226"/>
    </location>
</feature>
<evidence type="ECO:0000259" key="7">
    <source>
        <dbReference type="Pfam" id="PF00892"/>
    </source>
</evidence>
<dbReference type="Proteomes" id="UP000824238">
    <property type="component" value="Unassembled WGS sequence"/>
</dbReference>
<feature type="transmembrane region" description="Helical" evidence="6">
    <location>
        <begin position="31"/>
        <end position="52"/>
    </location>
</feature>
<dbReference type="InterPro" id="IPR037185">
    <property type="entry name" value="EmrE-like"/>
</dbReference>
<protein>
    <submittedName>
        <fullName evidence="8">EamA family transporter</fullName>
    </submittedName>
</protein>
<feature type="domain" description="EamA" evidence="7">
    <location>
        <begin position="4"/>
        <end position="134"/>
    </location>
</feature>
<feature type="domain" description="EamA" evidence="7">
    <location>
        <begin position="145"/>
        <end position="276"/>
    </location>
</feature>
<feature type="transmembrane region" description="Helical" evidence="6">
    <location>
        <begin position="90"/>
        <end position="111"/>
    </location>
</feature>
<evidence type="ECO:0000256" key="5">
    <source>
        <dbReference type="ARBA" id="ARBA00023136"/>
    </source>
</evidence>
<dbReference type="AlphaFoldDB" id="A0A9D1DK15"/>
<keyword evidence="5 6" id="KW-0472">Membrane</keyword>
<dbReference type="InterPro" id="IPR000620">
    <property type="entry name" value="EamA_dom"/>
</dbReference>
<dbReference type="Pfam" id="PF00892">
    <property type="entry name" value="EamA"/>
    <property type="match status" value="2"/>
</dbReference>
<name>A0A9D1DK15_9FIRM</name>
<dbReference type="InterPro" id="IPR050638">
    <property type="entry name" value="AA-Vitamin_Transporters"/>
</dbReference>
<comment type="caution">
    <text evidence="8">The sequence shown here is derived from an EMBL/GenBank/DDBJ whole genome shotgun (WGS) entry which is preliminary data.</text>
</comment>
<organism evidence="8 9">
    <name type="scientific">Candidatus Scatomorpha intestinigallinarum</name>
    <dbReference type="NCBI Taxonomy" id="2840923"/>
    <lineage>
        <taxon>Bacteria</taxon>
        <taxon>Bacillati</taxon>
        <taxon>Bacillota</taxon>
        <taxon>Clostridia</taxon>
        <taxon>Eubacteriales</taxon>
        <taxon>Candidatus Scatomorpha</taxon>
    </lineage>
</organism>
<keyword evidence="3 6" id="KW-0812">Transmembrane</keyword>
<dbReference type="PANTHER" id="PTHR32322">
    <property type="entry name" value="INNER MEMBRANE TRANSPORTER"/>
    <property type="match status" value="1"/>
</dbReference>
<sequence length="294" mass="31568">MKDYILFIAAMLIFGSNGVFASMLDMSGAQLVLMRTLIGGAVLLLIILISRSRTPRQVLLREKWRLLLSGVCLGVNWALLFEAYDLMNVSLATLTYYTAPVMVLVLAPFVLRERQNAMAYVGMAVVALGMLLAVGTDFGGEVTASGLVVGLGSAVFYAALMLVNRKIEGVSGLNLTFIEIIIAAVILLPYVFLTEGGVPLPRDARGIFALLFLCTVNTGLACWMYFSSMNRLPAKAVALLGYFDPVSALVFSAVFLDERLTAVQLAGAVLVLAGALAGQARPRRFTKGGREGIM</sequence>
<proteinExistence type="inferred from homology"/>
<reference evidence="8" key="1">
    <citation type="submission" date="2020-10" db="EMBL/GenBank/DDBJ databases">
        <authorList>
            <person name="Gilroy R."/>
        </authorList>
    </citation>
    <scope>NUCLEOTIDE SEQUENCE</scope>
    <source>
        <strain evidence="8">ChiGjej3B3-7149</strain>
    </source>
</reference>
<feature type="transmembrane region" description="Helical" evidence="6">
    <location>
        <begin position="142"/>
        <end position="163"/>
    </location>
</feature>
<dbReference type="EMBL" id="DVHH01000036">
    <property type="protein sequence ID" value="HIR54251.1"/>
    <property type="molecule type" value="Genomic_DNA"/>
</dbReference>
<feature type="transmembrane region" description="Helical" evidence="6">
    <location>
        <begin position="238"/>
        <end position="256"/>
    </location>
</feature>
<evidence type="ECO:0000256" key="1">
    <source>
        <dbReference type="ARBA" id="ARBA00004141"/>
    </source>
</evidence>
<feature type="transmembrane region" description="Helical" evidence="6">
    <location>
        <begin position="64"/>
        <end position="84"/>
    </location>
</feature>
<evidence type="ECO:0000256" key="4">
    <source>
        <dbReference type="ARBA" id="ARBA00022989"/>
    </source>
</evidence>
<dbReference type="PANTHER" id="PTHR32322:SF9">
    <property type="entry name" value="AMINO-ACID METABOLITE EFFLUX PUMP-RELATED"/>
    <property type="match status" value="1"/>
</dbReference>
<evidence type="ECO:0000313" key="9">
    <source>
        <dbReference type="Proteomes" id="UP000824238"/>
    </source>
</evidence>
<evidence type="ECO:0000256" key="3">
    <source>
        <dbReference type="ARBA" id="ARBA00022692"/>
    </source>
</evidence>
<evidence type="ECO:0000313" key="8">
    <source>
        <dbReference type="EMBL" id="HIR54251.1"/>
    </source>
</evidence>
<feature type="transmembrane region" description="Helical" evidence="6">
    <location>
        <begin position="262"/>
        <end position="280"/>
    </location>
</feature>
<keyword evidence="4 6" id="KW-1133">Transmembrane helix</keyword>
<evidence type="ECO:0000256" key="2">
    <source>
        <dbReference type="ARBA" id="ARBA00007362"/>
    </source>
</evidence>
<dbReference type="SUPFAM" id="SSF103481">
    <property type="entry name" value="Multidrug resistance efflux transporter EmrE"/>
    <property type="match status" value="2"/>
</dbReference>
<dbReference type="GO" id="GO:0016020">
    <property type="term" value="C:membrane"/>
    <property type="evidence" value="ECO:0007669"/>
    <property type="project" value="UniProtKB-SubCell"/>
</dbReference>